<accession>A0AAV4VWJ8</accession>
<keyword evidence="2" id="KW-1185">Reference proteome</keyword>
<gene>
    <name evidence="1" type="ORF">CEXT_334661</name>
</gene>
<name>A0AAV4VWJ8_CAEEX</name>
<organism evidence="1 2">
    <name type="scientific">Caerostris extrusa</name>
    <name type="common">Bark spider</name>
    <name type="synonym">Caerostris bankana</name>
    <dbReference type="NCBI Taxonomy" id="172846"/>
    <lineage>
        <taxon>Eukaryota</taxon>
        <taxon>Metazoa</taxon>
        <taxon>Ecdysozoa</taxon>
        <taxon>Arthropoda</taxon>
        <taxon>Chelicerata</taxon>
        <taxon>Arachnida</taxon>
        <taxon>Araneae</taxon>
        <taxon>Araneomorphae</taxon>
        <taxon>Entelegynae</taxon>
        <taxon>Araneoidea</taxon>
        <taxon>Araneidae</taxon>
        <taxon>Caerostris</taxon>
    </lineage>
</organism>
<dbReference type="EMBL" id="BPLR01015212">
    <property type="protein sequence ID" value="GIY74398.1"/>
    <property type="molecule type" value="Genomic_DNA"/>
</dbReference>
<comment type="caution">
    <text evidence="1">The sequence shown here is derived from an EMBL/GenBank/DDBJ whole genome shotgun (WGS) entry which is preliminary data.</text>
</comment>
<proteinExistence type="predicted"/>
<evidence type="ECO:0000313" key="2">
    <source>
        <dbReference type="Proteomes" id="UP001054945"/>
    </source>
</evidence>
<dbReference type="Proteomes" id="UP001054945">
    <property type="component" value="Unassembled WGS sequence"/>
</dbReference>
<dbReference type="AlphaFoldDB" id="A0AAV4VWJ8"/>
<protein>
    <submittedName>
        <fullName evidence="1">Uncharacterized protein</fullName>
    </submittedName>
</protein>
<reference evidence="1 2" key="1">
    <citation type="submission" date="2021-06" db="EMBL/GenBank/DDBJ databases">
        <title>Caerostris extrusa draft genome.</title>
        <authorList>
            <person name="Kono N."/>
            <person name="Arakawa K."/>
        </authorList>
    </citation>
    <scope>NUCLEOTIDE SEQUENCE [LARGE SCALE GENOMIC DNA]</scope>
</reference>
<evidence type="ECO:0000313" key="1">
    <source>
        <dbReference type="EMBL" id="GIY74398.1"/>
    </source>
</evidence>
<sequence length="119" mass="13653">MFLNDKRLPGRSTTTGGETQSLKIESEFWTHCKVNEKFPYTVRNPKPQKPEMQSMVFLLGLGDLFVDSKAEPRRPVDPEENDQDERHQVIWIRQVLADCRCVFSLFSTGISSACTWCLG</sequence>